<name>A0A2K9PQ98_9FLAO</name>
<evidence type="ECO:0000259" key="1">
    <source>
        <dbReference type="PROSITE" id="PS50943"/>
    </source>
</evidence>
<dbReference type="AlphaFoldDB" id="A0A2K9PQ98"/>
<evidence type="ECO:0000313" key="2">
    <source>
        <dbReference type="EMBL" id="AUP79242.1"/>
    </source>
</evidence>
<sequence>MSKLKPEDIAFNKKIALRIKQLRKETGLSQSKFAETHFIDRQIVSRWESVNDKRGVSIHTINRFCKMIDISLRDFFDSDMF</sequence>
<gene>
    <name evidence="2" type="ORF">C1H87_11215</name>
</gene>
<keyword evidence="3" id="KW-1185">Reference proteome</keyword>
<dbReference type="SMART" id="SM00530">
    <property type="entry name" value="HTH_XRE"/>
    <property type="match status" value="1"/>
</dbReference>
<dbReference type="EMBL" id="CP025791">
    <property type="protein sequence ID" value="AUP79242.1"/>
    <property type="molecule type" value="Genomic_DNA"/>
</dbReference>
<dbReference type="Gene3D" id="1.10.260.40">
    <property type="entry name" value="lambda repressor-like DNA-binding domains"/>
    <property type="match status" value="1"/>
</dbReference>
<proteinExistence type="predicted"/>
<dbReference type="RefSeq" id="WP_102755897.1">
    <property type="nucleotide sequence ID" value="NZ_CP025791.1"/>
</dbReference>
<dbReference type="OrthoDB" id="1263042at2"/>
<evidence type="ECO:0000313" key="3">
    <source>
        <dbReference type="Proteomes" id="UP000235826"/>
    </source>
</evidence>
<dbReference type="Pfam" id="PF13443">
    <property type="entry name" value="HTH_26"/>
    <property type="match status" value="1"/>
</dbReference>
<reference evidence="2 3" key="1">
    <citation type="submission" date="2018-01" db="EMBL/GenBank/DDBJ databases">
        <title>Complete genome sequence of Flavivirga eckloniae ECD14 isolated from seaweed Ecklonia cava.</title>
        <authorList>
            <person name="Lee J.H."/>
            <person name="Baik K.S."/>
            <person name="Seong C.N."/>
        </authorList>
    </citation>
    <scope>NUCLEOTIDE SEQUENCE [LARGE SCALE GENOMIC DNA]</scope>
    <source>
        <strain evidence="2 3">ECD14</strain>
    </source>
</reference>
<dbReference type="GO" id="GO:0003677">
    <property type="term" value="F:DNA binding"/>
    <property type="evidence" value="ECO:0007669"/>
    <property type="project" value="InterPro"/>
</dbReference>
<organism evidence="2 3">
    <name type="scientific">Flavivirga eckloniae</name>
    <dbReference type="NCBI Taxonomy" id="1803846"/>
    <lineage>
        <taxon>Bacteria</taxon>
        <taxon>Pseudomonadati</taxon>
        <taxon>Bacteroidota</taxon>
        <taxon>Flavobacteriia</taxon>
        <taxon>Flavobacteriales</taxon>
        <taxon>Flavobacteriaceae</taxon>
        <taxon>Flavivirga</taxon>
    </lineage>
</organism>
<dbReference type="InterPro" id="IPR001387">
    <property type="entry name" value="Cro/C1-type_HTH"/>
</dbReference>
<dbReference type="SUPFAM" id="SSF47413">
    <property type="entry name" value="lambda repressor-like DNA-binding domains"/>
    <property type="match status" value="1"/>
</dbReference>
<dbReference type="PROSITE" id="PS50943">
    <property type="entry name" value="HTH_CROC1"/>
    <property type="match status" value="1"/>
</dbReference>
<dbReference type="Proteomes" id="UP000235826">
    <property type="component" value="Chromosome"/>
</dbReference>
<accession>A0A2K9PQ98</accession>
<dbReference type="InterPro" id="IPR010982">
    <property type="entry name" value="Lambda_DNA-bd_dom_sf"/>
</dbReference>
<dbReference type="KEGG" id="fek:C1H87_11215"/>
<dbReference type="CDD" id="cd00093">
    <property type="entry name" value="HTH_XRE"/>
    <property type="match status" value="1"/>
</dbReference>
<protein>
    <submittedName>
        <fullName evidence="2">XRE family transcriptional regulator</fullName>
    </submittedName>
</protein>
<feature type="domain" description="HTH cro/C1-type" evidence="1">
    <location>
        <begin position="19"/>
        <end position="75"/>
    </location>
</feature>